<feature type="region of interest" description="Disordered" evidence="5">
    <location>
        <begin position="90"/>
        <end position="112"/>
    </location>
</feature>
<reference evidence="8" key="1">
    <citation type="submission" date="2025-08" db="UniProtKB">
        <authorList>
            <consortium name="RefSeq"/>
        </authorList>
    </citation>
    <scope>IDENTIFICATION</scope>
</reference>
<dbReference type="SUPFAM" id="SSF109640">
    <property type="entry name" value="KRAB domain (Kruppel-associated box)"/>
    <property type="match status" value="1"/>
</dbReference>
<dbReference type="RefSeq" id="XP_014652750.1">
    <property type="nucleotide sequence ID" value="XM_014797264.1"/>
</dbReference>
<evidence type="ECO:0000256" key="5">
    <source>
        <dbReference type="SAM" id="MobiDB-lite"/>
    </source>
</evidence>
<dbReference type="CDD" id="cd07765">
    <property type="entry name" value="KRAB_A-box"/>
    <property type="match status" value="1"/>
</dbReference>
<evidence type="ECO:0000313" key="8">
    <source>
        <dbReference type="RefSeq" id="XP_014652750.1"/>
    </source>
</evidence>
<dbReference type="PROSITE" id="PS50805">
    <property type="entry name" value="KRAB"/>
    <property type="match status" value="1"/>
</dbReference>
<dbReference type="Gene3D" id="3.30.160.60">
    <property type="entry name" value="Classic Zinc Finger"/>
    <property type="match status" value="1"/>
</dbReference>
<feature type="domain" description="KRAB" evidence="6">
    <location>
        <begin position="1"/>
        <end position="68"/>
    </location>
</feature>
<evidence type="ECO:0000256" key="3">
    <source>
        <dbReference type="ARBA" id="ARBA00022771"/>
    </source>
</evidence>
<dbReference type="InterPro" id="IPR036051">
    <property type="entry name" value="KRAB_dom_sf"/>
</dbReference>
<evidence type="ECO:0000256" key="1">
    <source>
        <dbReference type="ARBA" id="ARBA00022723"/>
    </source>
</evidence>
<dbReference type="SMART" id="SM00349">
    <property type="entry name" value="KRAB"/>
    <property type="match status" value="1"/>
</dbReference>
<dbReference type="Pfam" id="PF01352">
    <property type="entry name" value="KRAB"/>
    <property type="match status" value="1"/>
</dbReference>
<keyword evidence="1" id="KW-0479">Metal-binding</keyword>
<accession>A0ABM1DLR9</accession>
<organism evidence="7 8">
    <name type="scientific">Ceratotherium simum simum</name>
    <name type="common">Southern white rhinoceros</name>
    <dbReference type="NCBI Taxonomy" id="73337"/>
    <lineage>
        <taxon>Eukaryota</taxon>
        <taxon>Metazoa</taxon>
        <taxon>Chordata</taxon>
        <taxon>Craniata</taxon>
        <taxon>Vertebrata</taxon>
        <taxon>Euteleostomi</taxon>
        <taxon>Mammalia</taxon>
        <taxon>Eutheria</taxon>
        <taxon>Laurasiatheria</taxon>
        <taxon>Perissodactyla</taxon>
        <taxon>Rhinocerotidae</taxon>
        <taxon>Ceratotherium</taxon>
    </lineage>
</organism>
<dbReference type="Proteomes" id="UP000694910">
    <property type="component" value="Unplaced"/>
</dbReference>
<dbReference type="InterPro" id="IPR036236">
    <property type="entry name" value="Znf_C2H2_sf"/>
</dbReference>
<dbReference type="Gene3D" id="6.10.140.140">
    <property type="match status" value="1"/>
</dbReference>
<name>A0ABM1DLR9_CERSS</name>
<evidence type="ECO:0000313" key="7">
    <source>
        <dbReference type="Proteomes" id="UP000694910"/>
    </source>
</evidence>
<evidence type="ECO:0000259" key="6">
    <source>
        <dbReference type="PROSITE" id="PS50805"/>
    </source>
</evidence>
<gene>
    <name evidence="8" type="primary">LOC106803992</name>
</gene>
<dbReference type="GeneID" id="106803992"/>
<proteinExistence type="predicted"/>
<keyword evidence="3" id="KW-0863">Zinc-finger</keyword>
<keyword evidence="7" id="KW-1185">Reference proteome</keyword>
<evidence type="ECO:0000256" key="2">
    <source>
        <dbReference type="ARBA" id="ARBA00022737"/>
    </source>
</evidence>
<dbReference type="SUPFAM" id="SSF57667">
    <property type="entry name" value="beta-beta-alpha zinc fingers"/>
    <property type="match status" value="1"/>
</dbReference>
<keyword evidence="4" id="KW-0862">Zinc</keyword>
<dbReference type="InterPro" id="IPR001909">
    <property type="entry name" value="KRAB"/>
</dbReference>
<protein>
    <submittedName>
        <fullName evidence="8">Zinc finger protein 251-like isoform X1</fullName>
    </submittedName>
</protein>
<sequence length="194" mass="21190">MWLCTSRRKKGACLDPGQRALYRDVMLETYRNLALLGVPGSKPDLISQLEQGKEPWGLDLLGSKEGEIPGDPRMDSSPGSLCKQATARVSMSQAAEPQGEASGSFSGGETSTPVCREALGQEGRLESLENFLLQERQLHRTHWTISKGEGAQKCSKWGPNIFLSPHLGTHARSTQGERAHTCETCDKGDISHAW</sequence>
<dbReference type="PANTHER" id="PTHR23232:SF163">
    <property type="entry name" value="ZINC FINGER PROTEIN 589"/>
    <property type="match status" value="1"/>
</dbReference>
<dbReference type="PANTHER" id="PTHR23232">
    <property type="entry name" value="KRAB DOMAIN C2H2 ZINC FINGER"/>
    <property type="match status" value="1"/>
</dbReference>
<evidence type="ECO:0000256" key="4">
    <source>
        <dbReference type="ARBA" id="ARBA00022833"/>
    </source>
</evidence>
<dbReference type="InterPro" id="IPR050169">
    <property type="entry name" value="Krueppel_C2H2_ZnF"/>
</dbReference>
<keyword evidence="2" id="KW-0677">Repeat</keyword>